<protein>
    <submittedName>
        <fullName evidence="1">Uncharacterized protein</fullName>
    </submittedName>
</protein>
<accession>A0A0A9AUD1</accession>
<name>A0A0A9AUD1_ARUDO</name>
<reference evidence="1" key="2">
    <citation type="journal article" date="2015" name="Data Brief">
        <title>Shoot transcriptome of the giant reed, Arundo donax.</title>
        <authorList>
            <person name="Barrero R.A."/>
            <person name="Guerrero F.D."/>
            <person name="Moolhuijzen P."/>
            <person name="Goolsby J.A."/>
            <person name="Tidwell J."/>
            <person name="Bellgard S.E."/>
            <person name="Bellgard M.I."/>
        </authorList>
    </citation>
    <scope>NUCLEOTIDE SEQUENCE</scope>
    <source>
        <tissue evidence="1">Shoot tissue taken approximately 20 cm above the soil surface</tissue>
    </source>
</reference>
<dbReference type="EMBL" id="GBRH01243169">
    <property type="protein sequence ID" value="JAD54726.1"/>
    <property type="molecule type" value="Transcribed_RNA"/>
</dbReference>
<organism evidence="1">
    <name type="scientific">Arundo donax</name>
    <name type="common">Giant reed</name>
    <name type="synonym">Donax arundinaceus</name>
    <dbReference type="NCBI Taxonomy" id="35708"/>
    <lineage>
        <taxon>Eukaryota</taxon>
        <taxon>Viridiplantae</taxon>
        <taxon>Streptophyta</taxon>
        <taxon>Embryophyta</taxon>
        <taxon>Tracheophyta</taxon>
        <taxon>Spermatophyta</taxon>
        <taxon>Magnoliopsida</taxon>
        <taxon>Liliopsida</taxon>
        <taxon>Poales</taxon>
        <taxon>Poaceae</taxon>
        <taxon>PACMAD clade</taxon>
        <taxon>Arundinoideae</taxon>
        <taxon>Arundineae</taxon>
        <taxon>Arundo</taxon>
    </lineage>
</organism>
<evidence type="ECO:0000313" key="1">
    <source>
        <dbReference type="EMBL" id="JAD54726.1"/>
    </source>
</evidence>
<sequence length="42" mass="4868">MWCPGSCQDNLLQQETKMGAAQLMKLHLIISIRPTKKQKRNQ</sequence>
<reference evidence="1" key="1">
    <citation type="submission" date="2014-09" db="EMBL/GenBank/DDBJ databases">
        <authorList>
            <person name="Magalhaes I.L.F."/>
            <person name="Oliveira U."/>
            <person name="Santos F.R."/>
            <person name="Vidigal T.H.D.A."/>
            <person name="Brescovit A.D."/>
            <person name="Santos A.J."/>
        </authorList>
    </citation>
    <scope>NUCLEOTIDE SEQUENCE</scope>
    <source>
        <tissue evidence="1">Shoot tissue taken approximately 20 cm above the soil surface</tissue>
    </source>
</reference>
<dbReference type="AlphaFoldDB" id="A0A0A9AUD1"/>
<proteinExistence type="predicted"/>